<dbReference type="InterPro" id="IPR039425">
    <property type="entry name" value="RNA_pol_sigma-70-like"/>
</dbReference>
<dbReference type="PANTHER" id="PTHR43133:SF8">
    <property type="entry name" value="RNA POLYMERASE SIGMA FACTOR HI_1459-RELATED"/>
    <property type="match status" value="1"/>
</dbReference>
<evidence type="ECO:0000313" key="7">
    <source>
        <dbReference type="EMBL" id="MBB4908512.1"/>
    </source>
</evidence>
<dbReference type="InterPro" id="IPR036388">
    <property type="entry name" value="WH-like_DNA-bd_sf"/>
</dbReference>
<dbReference type="InterPro" id="IPR013324">
    <property type="entry name" value="RNA_pol_sigma_r3/r4-like"/>
</dbReference>
<evidence type="ECO:0000313" key="8">
    <source>
        <dbReference type="Proteomes" id="UP000520767"/>
    </source>
</evidence>
<protein>
    <submittedName>
        <fullName evidence="7">RNA polymerase sigma factor (Sigma-70 family)</fullName>
    </submittedName>
</protein>
<accession>A0A7W7Q7S6</accession>
<keyword evidence="3" id="KW-0731">Sigma factor</keyword>
<gene>
    <name evidence="7" type="ORF">FHR82_004765</name>
</gene>
<comment type="caution">
    <text evidence="7">The sequence shown here is derived from an EMBL/GenBank/DDBJ whole genome shotgun (WGS) entry which is preliminary data.</text>
</comment>
<evidence type="ECO:0000256" key="5">
    <source>
        <dbReference type="ARBA" id="ARBA00023163"/>
    </source>
</evidence>
<proteinExistence type="inferred from homology"/>
<dbReference type="AlphaFoldDB" id="A0A7W7Q7S6"/>
<dbReference type="Gene3D" id="1.10.1740.10">
    <property type="match status" value="1"/>
</dbReference>
<evidence type="ECO:0000256" key="1">
    <source>
        <dbReference type="ARBA" id="ARBA00010641"/>
    </source>
</evidence>
<name>A0A7W7Q7S6_9PSEU</name>
<dbReference type="Proteomes" id="UP000520767">
    <property type="component" value="Unassembled WGS sequence"/>
</dbReference>
<dbReference type="InterPro" id="IPR007627">
    <property type="entry name" value="RNA_pol_sigma70_r2"/>
</dbReference>
<keyword evidence="5" id="KW-0804">Transcription</keyword>
<keyword evidence="8" id="KW-1185">Reference proteome</keyword>
<evidence type="ECO:0000256" key="3">
    <source>
        <dbReference type="ARBA" id="ARBA00023082"/>
    </source>
</evidence>
<evidence type="ECO:0000256" key="2">
    <source>
        <dbReference type="ARBA" id="ARBA00023015"/>
    </source>
</evidence>
<evidence type="ECO:0000259" key="6">
    <source>
        <dbReference type="Pfam" id="PF04542"/>
    </source>
</evidence>
<dbReference type="InterPro" id="IPR014284">
    <property type="entry name" value="RNA_pol_sigma-70_dom"/>
</dbReference>
<dbReference type="SUPFAM" id="SSF88659">
    <property type="entry name" value="Sigma3 and sigma4 domains of RNA polymerase sigma factors"/>
    <property type="match status" value="1"/>
</dbReference>
<keyword evidence="4" id="KW-0238">DNA-binding</keyword>
<feature type="domain" description="RNA polymerase sigma-70 region 2" evidence="6">
    <location>
        <begin position="28"/>
        <end position="94"/>
    </location>
</feature>
<sequence>MTNADDGTVPALVARARAGDQAAWDRIVELHAPLLRAVCARHRLSAADTDDVAATVWLRLVERLGTIREPAALPGWLATTTRNECLQLLRTRNRNVPMDGDDVVDDAPTADDWLVREERFIALRQAFTQLSEKCRRLLSLLFTEPPMPYSEISGMLGMAVGGIGPNRMRCLETLRRTALIAPLLDDRQPGRSRR</sequence>
<dbReference type="EMBL" id="JACHJQ010000005">
    <property type="protein sequence ID" value="MBB4908512.1"/>
    <property type="molecule type" value="Genomic_DNA"/>
</dbReference>
<comment type="similarity">
    <text evidence="1">Belongs to the sigma-70 factor family. ECF subfamily.</text>
</comment>
<dbReference type="GO" id="GO:0016987">
    <property type="term" value="F:sigma factor activity"/>
    <property type="evidence" value="ECO:0007669"/>
    <property type="project" value="UniProtKB-KW"/>
</dbReference>
<dbReference type="Pfam" id="PF04542">
    <property type="entry name" value="Sigma70_r2"/>
    <property type="match status" value="1"/>
</dbReference>
<dbReference type="SUPFAM" id="SSF88946">
    <property type="entry name" value="Sigma2 domain of RNA polymerase sigma factors"/>
    <property type="match status" value="1"/>
</dbReference>
<dbReference type="NCBIfam" id="TIGR02937">
    <property type="entry name" value="sigma70-ECF"/>
    <property type="match status" value="1"/>
</dbReference>
<dbReference type="GO" id="GO:0006352">
    <property type="term" value="P:DNA-templated transcription initiation"/>
    <property type="evidence" value="ECO:0007669"/>
    <property type="project" value="InterPro"/>
</dbReference>
<dbReference type="GO" id="GO:0003677">
    <property type="term" value="F:DNA binding"/>
    <property type="evidence" value="ECO:0007669"/>
    <property type="project" value="UniProtKB-KW"/>
</dbReference>
<evidence type="ECO:0000256" key="4">
    <source>
        <dbReference type="ARBA" id="ARBA00023125"/>
    </source>
</evidence>
<keyword evidence="2" id="KW-0805">Transcription regulation</keyword>
<dbReference type="InterPro" id="IPR013325">
    <property type="entry name" value="RNA_pol_sigma_r2"/>
</dbReference>
<dbReference type="PANTHER" id="PTHR43133">
    <property type="entry name" value="RNA POLYMERASE ECF-TYPE SIGMA FACTO"/>
    <property type="match status" value="1"/>
</dbReference>
<organism evidence="7 8">
    <name type="scientific">Actinophytocola algeriensis</name>
    <dbReference type="NCBI Taxonomy" id="1768010"/>
    <lineage>
        <taxon>Bacteria</taxon>
        <taxon>Bacillati</taxon>
        <taxon>Actinomycetota</taxon>
        <taxon>Actinomycetes</taxon>
        <taxon>Pseudonocardiales</taxon>
        <taxon>Pseudonocardiaceae</taxon>
    </lineage>
</organism>
<dbReference type="RefSeq" id="WP_184812657.1">
    <property type="nucleotide sequence ID" value="NZ_JACHJQ010000005.1"/>
</dbReference>
<dbReference type="Gene3D" id="1.10.10.10">
    <property type="entry name" value="Winged helix-like DNA-binding domain superfamily/Winged helix DNA-binding domain"/>
    <property type="match status" value="1"/>
</dbReference>
<reference evidence="7 8" key="1">
    <citation type="submission" date="2020-08" db="EMBL/GenBank/DDBJ databases">
        <title>Genomic Encyclopedia of Type Strains, Phase III (KMG-III): the genomes of soil and plant-associated and newly described type strains.</title>
        <authorList>
            <person name="Whitman W."/>
        </authorList>
    </citation>
    <scope>NUCLEOTIDE SEQUENCE [LARGE SCALE GENOMIC DNA]</scope>
    <source>
        <strain evidence="7 8">CECT 8960</strain>
    </source>
</reference>